<feature type="domain" description="AMP-dependent synthetase/ligase" evidence="4">
    <location>
        <begin position="97"/>
        <end position="268"/>
    </location>
</feature>
<evidence type="ECO:0000259" key="4">
    <source>
        <dbReference type="Pfam" id="PF00501"/>
    </source>
</evidence>
<feature type="domain" description="AMP-binding enzyme C-terminal" evidence="5">
    <location>
        <begin position="350"/>
        <end position="393"/>
    </location>
</feature>
<evidence type="ECO:0000256" key="1">
    <source>
        <dbReference type="ARBA" id="ARBA00006432"/>
    </source>
</evidence>
<dbReference type="Gene3D" id="3.30.300.30">
    <property type="match status" value="1"/>
</dbReference>
<dbReference type="PANTHER" id="PTHR43201:SF5">
    <property type="entry name" value="MEDIUM-CHAIN ACYL-COA LIGASE ACSF2, MITOCHONDRIAL"/>
    <property type="match status" value="1"/>
</dbReference>
<accession>A0ABU8RH47</accession>
<comment type="similarity">
    <text evidence="1">Belongs to the ATP-dependent AMP-binding enzyme family.</text>
</comment>
<dbReference type="InterPro" id="IPR042099">
    <property type="entry name" value="ANL_N_sf"/>
</dbReference>
<comment type="caution">
    <text evidence="6">The sequence shown here is derived from an EMBL/GenBank/DDBJ whole genome shotgun (WGS) entry which is preliminary data.</text>
</comment>
<dbReference type="Gene3D" id="3.40.50.12780">
    <property type="entry name" value="N-terminal domain of ligase-like"/>
    <property type="match status" value="1"/>
</dbReference>
<dbReference type="PANTHER" id="PTHR43201">
    <property type="entry name" value="ACYL-COA SYNTHETASE"/>
    <property type="match status" value="1"/>
</dbReference>
<gene>
    <name evidence="6" type="ORF">WDZ17_03190</name>
</gene>
<evidence type="ECO:0000256" key="3">
    <source>
        <dbReference type="SAM" id="MobiDB-lite"/>
    </source>
</evidence>
<feature type="non-terminal residue" evidence="6">
    <location>
        <position position="400"/>
    </location>
</feature>
<evidence type="ECO:0000313" key="7">
    <source>
        <dbReference type="Proteomes" id="UP001387100"/>
    </source>
</evidence>
<dbReference type="RefSeq" id="WP_339573688.1">
    <property type="nucleotide sequence ID" value="NZ_JBBIAA010000002.1"/>
</dbReference>
<protein>
    <submittedName>
        <fullName evidence="6">AMP-binding protein</fullName>
    </submittedName>
</protein>
<name>A0ABU8RH47_9ACTN</name>
<reference evidence="6 7" key="1">
    <citation type="journal article" date="2017" name="Int. J. Syst. Evol. Microbiol.">
        <title>Pseudokineococcus basanitobsidens sp. nov., isolated from volcanic rock.</title>
        <authorList>
            <person name="Lee D.W."/>
            <person name="Park M.Y."/>
            <person name="Kim J.J."/>
            <person name="Kim B.S."/>
        </authorList>
    </citation>
    <scope>NUCLEOTIDE SEQUENCE [LARGE SCALE GENOMIC DNA]</scope>
    <source>
        <strain evidence="6 7">DSM 103726</strain>
    </source>
</reference>
<evidence type="ECO:0000256" key="2">
    <source>
        <dbReference type="ARBA" id="ARBA00022598"/>
    </source>
</evidence>
<dbReference type="InterPro" id="IPR025110">
    <property type="entry name" value="AMP-bd_C"/>
</dbReference>
<feature type="region of interest" description="Disordered" evidence="3">
    <location>
        <begin position="1"/>
        <end position="37"/>
    </location>
</feature>
<dbReference type="SUPFAM" id="SSF56801">
    <property type="entry name" value="Acetyl-CoA synthetase-like"/>
    <property type="match status" value="1"/>
</dbReference>
<dbReference type="Pfam" id="PF13193">
    <property type="entry name" value="AMP-binding_C"/>
    <property type="match status" value="1"/>
</dbReference>
<dbReference type="EMBL" id="JBBIAA010000002">
    <property type="protein sequence ID" value="MEJ5944299.1"/>
    <property type="molecule type" value="Genomic_DNA"/>
</dbReference>
<organism evidence="6 7">
    <name type="scientific">Pseudokineococcus basanitobsidens</name>
    <dbReference type="NCBI Taxonomy" id="1926649"/>
    <lineage>
        <taxon>Bacteria</taxon>
        <taxon>Bacillati</taxon>
        <taxon>Actinomycetota</taxon>
        <taxon>Actinomycetes</taxon>
        <taxon>Kineosporiales</taxon>
        <taxon>Kineosporiaceae</taxon>
        <taxon>Pseudokineococcus</taxon>
    </lineage>
</organism>
<evidence type="ECO:0000259" key="5">
    <source>
        <dbReference type="Pfam" id="PF13193"/>
    </source>
</evidence>
<keyword evidence="2" id="KW-0436">Ligase</keyword>
<keyword evidence="7" id="KW-1185">Reference proteome</keyword>
<sequence>MSRPTEADPGRAAGGDGRPGPAPADADADADAGHPPGSDAAVVAVAVDAAAPAAAAQDPDAWAASLQALLAARLDGTGPGPLLPLPGGPDDGRLRAAAGRARRGAALLLPTSGSTGDPQLVELGAHGIRASARGGEQRLGGPAHWLLALPLAHVAGWNVLARGALAGAPPTALPPGAFTTGAFVRGARRLRARAGAGAARTALVPTQLVRLLDDDDGRRALADLDAVLLGGAAAPPALLARAARAGVRVVTTYGSTETCGGCVYDGVALPGARVRLADDRVVLGGDVVMLGLAGGPAPQRGDDGVPEVRTDDAGRWVPDEHAPGGRRLRVLGRLDDVITTGGEKVAPAALEAVLADVPGVAEVLVVGVPDDRWGAAVTALVVPAGAGAPSLETLRAAGRA</sequence>
<proteinExistence type="inferred from homology"/>
<dbReference type="InterPro" id="IPR045851">
    <property type="entry name" value="AMP-bd_C_sf"/>
</dbReference>
<evidence type="ECO:0000313" key="6">
    <source>
        <dbReference type="EMBL" id="MEJ5944299.1"/>
    </source>
</evidence>
<dbReference type="Pfam" id="PF00501">
    <property type="entry name" value="AMP-binding"/>
    <property type="match status" value="1"/>
</dbReference>
<dbReference type="Proteomes" id="UP001387100">
    <property type="component" value="Unassembled WGS sequence"/>
</dbReference>
<dbReference type="InterPro" id="IPR000873">
    <property type="entry name" value="AMP-dep_synth/lig_dom"/>
</dbReference>